<evidence type="ECO:0000256" key="1">
    <source>
        <dbReference type="SAM" id="Phobius"/>
    </source>
</evidence>
<dbReference type="GO" id="GO:0016874">
    <property type="term" value="F:ligase activity"/>
    <property type="evidence" value="ECO:0007669"/>
    <property type="project" value="UniProtKB-KW"/>
</dbReference>
<gene>
    <name evidence="2" type="ORF">AABB29_10965</name>
</gene>
<feature type="transmembrane region" description="Helical" evidence="1">
    <location>
        <begin position="32"/>
        <end position="51"/>
    </location>
</feature>
<proteinExistence type="predicted"/>
<dbReference type="EMBL" id="CP150951">
    <property type="protein sequence ID" value="WZC47451.1"/>
    <property type="molecule type" value="Genomic_DNA"/>
</dbReference>
<accession>A0ABZ2UZC3</accession>
<name>A0ABZ2UZC3_9RHOB</name>
<evidence type="ECO:0000313" key="3">
    <source>
        <dbReference type="Proteomes" id="UP001440612"/>
    </source>
</evidence>
<feature type="transmembrane region" description="Helical" evidence="1">
    <location>
        <begin position="6"/>
        <end position="25"/>
    </location>
</feature>
<dbReference type="RefSeq" id="WP_341365571.1">
    <property type="nucleotide sequence ID" value="NZ_CP150951.2"/>
</dbReference>
<dbReference type="Proteomes" id="UP001440612">
    <property type="component" value="Chromosome"/>
</dbReference>
<keyword evidence="3" id="KW-1185">Reference proteome</keyword>
<keyword evidence="2" id="KW-0436">Ligase</keyword>
<keyword evidence="1" id="KW-0812">Transmembrane</keyword>
<sequence>MSGLGIVAGMCAAALVPFALLARIMRKGRGGLALTILSLLGAGFAVLLYAAGRPFGIDPVLAMSLALLLVLPAFSGAAAGALLGWLLRKRDDHKVY</sequence>
<organism evidence="2 3">
    <name type="scientific">Yoonia phaeophyticola</name>
    <dbReference type="NCBI Taxonomy" id="3137369"/>
    <lineage>
        <taxon>Bacteria</taxon>
        <taxon>Pseudomonadati</taxon>
        <taxon>Pseudomonadota</taxon>
        <taxon>Alphaproteobacteria</taxon>
        <taxon>Rhodobacterales</taxon>
        <taxon>Paracoccaceae</taxon>
        <taxon>Yoonia</taxon>
    </lineage>
</organism>
<keyword evidence="1" id="KW-1133">Transmembrane helix</keyword>
<feature type="transmembrane region" description="Helical" evidence="1">
    <location>
        <begin position="63"/>
        <end position="87"/>
    </location>
</feature>
<reference evidence="3" key="1">
    <citation type="submission" date="2024-04" db="EMBL/GenBank/DDBJ databases">
        <title>Phylogenomic analyses of a clade within the roseobacter group suggest taxonomic reassignments of species of the genera Aestuariivita, Citreicella, Loktanella, Nautella, Pelagibaca, Ruegeria, Thalassobius, Thiobacimonas and Tropicibacter, and the proposal o.</title>
        <authorList>
            <person name="Jeon C.O."/>
        </authorList>
    </citation>
    <scope>NUCLEOTIDE SEQUENCE [LARGE SCALE GENOMIC DNA]</scope>
    <source>
        <strain evidence="3">BS5-3</strain>
    </source>
</reference>
<protein>
    <submittedName>
        <fullName evidence="2">UDP-N-acetylmuramate--alanine ligase</fullName>
    </submittedName>
</protein>
<evidence type="ECO:0000313" key="2">
    <source>
        <dbReference type="EMBL" id="WZC47451.1"/>
    </source>
</evidence>
<keyword evidence="1" id="KW-0472">Membrane</keyword>